<keyword evidence="3" id="KW-0732">Signal</keyword>
<gene>
    <name evidence="5" type="ORF">ACFFIC_22885</name>
</gene>
<protein>
    <submittedName>
        <fullName evidence="5">Lytic transglycosylase domain-containing protein</fullName>
    </submittedName>
</protein>
<comment type="similarity">
    <text evidence="1">Belongs to the transglycosylase Slt family.</text>
</comment>
<dbReference type="Proteomes" id="UP001589789">
    <property type="component" value="Unassembled WGS sequence"/>
</dbReference>
<evidence type="ECO:0000256" key="3">
    <source>
        <dbReference type="SAM" id="SignalP"/>
    </source>
</evidence>
<feature type="chain" id="PRO_5046162352" evidence="3">
    <location>
        <begin position="29"/>
        <end position="260"/>
    </location>
</feature>
<dbReference type="InterPro" id="IPR008258">
    <property type="entry name" value="Transglycosylase_SLT_dom_1"/>
</dbReference>
<dbReference type="EMBL" id="JBHLVZ010000083">
    <property type="protein sequence ID" value="MFC0388363.1"/>
    <property type="molecule type" value="Genomic_DNA"/>
</dbReference>
<organism evidence="5 6">
    <name type="scientific">Muricoccus vinaceus</name>
    <dbReference type="NCBI Taxonomy" id="424704"/>
    <lineage>
        <taxon>Bacteria</taxon>
        <taxon>Pseudomonadati</taxon>
        <taxon>Pseudomonadota</taxon>
        <taxon>Alphaproteobacteria</taxon>
        <taxon>Acetobacterales</taxon>
        <taxon>Roseomonadaceae</taxon>
        <taxon>Muricoccus</taxon>
    </lineage>
</organism>
<dbReference type="SUPFAM" id="SSF53955">
    <property type="entry name" value="Lysozyme-like"/>
    <property type="match status" value="1"/>
</dbReference>
<proteinExistence type="inferred from homology"/>
<evidence type="ECO:0000259" key="4">
    <source>
        <dbReference type="Pfam" id="PF01464"/>
    </source>
</evidence>
<dbReference type="PANTHER" id="PTHR37423">
    <property type="entry name" value="SOLUBLE LYTIC MUREIN TRANSGLYCOSYLASE-RELATED"/>
    <property type="match status" value="1"/>
</dbReference>
<evidence type="ECO:0000313" key="6">
    <source>
        <dbReference type="Proteomes" id="UP001589789"/>
    </source>
</evidence>
<comment type="similarity">
    <text evidence="2">Belongs to the virb1 family.</text>
</comment>
<sequence>MIPGFVPSRRARLPAIAIAGLLLGFAAAAETPPASGPPASSPVAAPIPAGTAQRRALYVPALIRWAALAGIPAELADAVAVVESAYEPRAVGSSGEVGLMQVMPATAAMLGFRGGVEALMEPDTNLRYGTQYLAGAWRLSGGDLCWTLARYRAGHGEQRMTPRSVDYCRRAVAHLAWLGSPLAAVALVPAAPPAPGPAREPVVAAPPPLPPLLRRVEEERQRFQAMRDARLRLVRSEMLASAGSARNGLLQRWPGLRPPP</sequence>
<dbReference type="Gene3D" id="1.10.530.10">
    <property type="match status" value="1"/>
</dbReference>
<evidence type="ECO:0000313" key="5">
    <source>
        <dbReference type="EMBL" id="MFC0388363.1"/>
    </source>
</evidence>
<dbReference type="PANTHER" id="PTHR37423:SF2">
    <property type="entry name" value="MEMBRANE-BOUND LYTIC MUREIN TRANSGLYCOSYLASE C"/>
    <property type="match status" value="1"/>
</dbReference>
<dbReference type="InterPro" id="IPR023346">
    <property type="entry name" value="Lysozyme-like_dom_sf"/>
</dbReference>
<comment type="caution">
    <text evidence="5">The sequence shown here is derived from an EMBL/GenBank/DDBJ whole genome shotgun (WGS) entry which is preliminary data.</text>
</comment>
<reference evidence="5 6" key="1">
    <citation type="submission" date="2024-09" db="EMBL/GenBank/DDBJ databases">
        <authorList>
            <person name="Sun Q."/>
            <person name="Mori K."/>
        </authorList>
    </citation>
    <scope>NUCLEOTIDE SEQUENCE [LARGE SCALE GENOMIC DNA]</scope>
    <source>
        <strain evidence="5 6">CCM 7468</strain>
    </source>
</reference>
<evidence type="ECO:0000256" key="1">
    <source>
        <dbReference type="ARBA" id="ARBA00007734"/>
    </source>
</evidence>
<dbReference type="Pfam" id="PF01464">
    <property type="entry name" value="SLT"/>
    <property type="match status" value="1"/>
</dbReference>
<evidence type="ECO:0000256" key="2">
    <source>
        <dbReference type="ARBA" id="ARBA00009387"/>
    </source>
</evidence>
<feature type="signal peptide" evidence="3">
    <location>
        <begin position="1"/>
        <end position="28"/>
    </location>
</feature>
<accession>A0ABV6J0M0</accession>
<feature type="domain" description="Transglycosylase SLT" evidence="4">
    <location>
        <begin position="64"/>
        <end position="160"/>
    </location>
</feature>
<name>A0ABV6J0M0_9PROT</name>
<dbReference type="RefSeq" id="WP_377054694.1">
    <property type="nucleotide sequence ID" value="NZ_JBHLVZ010000083.1"/>
</dbReference>
<keyword evidence="6" id="KW-1185">Reference proteome</keyword>